<sequence length="60" mass="6806">MVSVRRWIVVSLHRQRWVGLGNFCRPLSCSSEYRHPSSRTSSPDDFADSKLLIVSTPSAE</sequence>
<reference evidence="1" key="1">
    <citation type="journal article" date="2019" name="bioRxiv">
        <title>The Genome of the Zebra Mussel, Dreissena polymorpha: A Resource for Invasive Species Research.</title>
        <authorList>
            <person name="McCartney M.A."/>
            <person name="Auch B."/>
            <person name="Kono T."/>
            <person name="Mallez S."/>
            <person name="Zhang Y."/>
            <person name="Obille A."/>
            <person name="Becker A."/>
            <person name="Abrahante J.E."/>
            <person name="Garbe J."/>
            <person name="Badalamenti J.P."/>
            <person name="Herman A."/>
            <person name="Mangelson H."/>
            <person name="Liachko I."/>
            <person name="Sullivan S."/>
            <person name="Sone E.D."/>
            <person name="Koren S."/>
            <person name="Silverstein K.A.T."/>
            <person name="Beckman K.B."/>
            <person name="Gohl D.M."/>
        </authorList>
    </citation>
    <scope>NUCLEOTIDE SEQUENCE</scope>
    <source>
        <strain evidence="1">Duluth1</strain>
        <tissue evidence="1">Whole animal</tissue>
    </source>
</reference>
<dbReference type="Proteomes" id="UP000828390">
    <property type="component" value="Unassembled WGS sequence"/>
</dbReference>
<dbReference type="EMBL" id="JAIWYP010000001">
    <property type="protein sequence ID" value="KAH3893551.1"/>
    <property type="molecule type" value="Genomic_DNA"/>
</dbReference>
<organism evidence="1 2">
    <name type="scientific">Dreissena polymorpha</name>
    <name type="common">Zebra mussel</name>
    <name type="synonym">Mytilus polymorpha</name>
    <dbReference type="NCBI Taxonomy" id="45954"/>
    <lineage>
        <taxon>Eukaryota</taxon>
        <taxon>Metazoa</taxon>
        <taxon>Spiralia</taxon>
        <taxon>Lophotrochozoa</taxon>
        <taxon>Mollusca</taxon>
        <taxon>Bivalvia</taxon>
        <taxon>Autobranchia</taxon>
        <taxon>Heteroconchia</taxon>
        <taxon>Euheterodonta</taxon>
        <taxon>Imparidentia</taxon>
        <taxon>Neoheterodontei</taxon>
        <taxon>Myida</taxon>
        <taxon>Dreissenoidea</taxon>
        <taxon>Dreissenidae</taxon>
        <taxon>Dreissena</taxon>
    </lineage>
</organism>
<dbReference type="AlphaFoldDB" id="A0A9D4S6M3"/>
<keyword evidence="2" id="KW-1185">Reference proteome</keyword>
<evidence type="ECO:0000313" key="2">
    <source>
        <dbReference type="Proteomes" id="UP000828390"/>
    </source>
</evidence>
<evidence type="ECO:0000313" key="1">
    <source>
        <dbReference type="EMBL" id="KAH3893551.1"/>
    </source>
</evidence>
<proteinExistence type="predicted"/>
<comment type="caution">
    <text evidence="1">The sequence shown here is derived from an EMBL/GenBank/DDBJ whole genome shotgun (WGS) entry which is preliminary data.</text>
</comment>
<accession>A0A9D4S6M3</accession>
<gene>
    <name evidence="1" type="ORF">DPMN_017699</name>
</gene>
<name>A0A9D4S6M3_DREPO</name>
<protein>
    <submittedName>
        <fullName evidence="1">Uncharacterized protein</fullName>
    </submittedName>
</protein>
<reference evidence="1" key="2">
    <citation type="submission" date="2020-11" db="EMBL/GenBank/DDBJ databases">
        <authorList>
            <person name="McCartney M.A."/>
            <person name="Auch B."/>
            <person name="Kono T."/>
            <person name="Mallez S."/>
            <person name="Becker A."/>
            <person name="Gohl D.M."/>
            <person name="Silverstein K.A.T."/>
            <person name="Koren S."/>
            <person name="Bechman K.B."/>
            <person name="Herman A."/>
            <person name="Abrahante J.E."/>
            <person name="Garbe J."/>
        </authorList>
    </citation>
    <scope>NUCLEOTIDE SEQUENCE</scope>
    <source>
        <strain evidence="1">Duluth1</strain>
        <tissue evidence="1">Whole animal</tissue>
    </source>
</reference>